<accession>T5KGN5</accession>
<dbReference type="Proteomes" id="UP000016033">
    <property type="component" value="Unassembled WGS sequence"/>
</dbReference>
<evidence type="ECO:0008006" key="4">
    <source>
        <dbReference type="Google" id="ProtNLM"/>
    </source>
</evidence>
<feature type="region of interest" description="Disordered" evidence="1">
    <location>
        <begin position="146"/>
        <end position="169"/>
    </location>
</feature>
<organism evidence="2 3">
    <name type="scientific">Microbacterium maritypicum MF109</name>
    <dbReference type="NCBI Taxonomy" id="1333857"/>
    <lineage>
        <taxon>Bacteria</taxon>
        <taxon>Bacillati</taxon>
        <taxon>Actinomycetota</taxon>
        <taxon>Actinomycetes</taxon>
        <taxon>Micrococcales</taxon>
        <taxon>Microbacteriaceae</taxon>
        <taxon>Microbacterium</taxon>
    </lineage>
</organism>
<proteinExistence type="predicted"/>
<feature type="compositionally biased region" description="Basic and acidic residues" evidence="1">
    <location>
        <begin position="157"/>
        <end position="168"/>
    </location>
</feature>
<evidence type="ECO:0000256" key="1">
    <source>
        <dbReference type="SAM" id="MobiDB-lite"/>
    </source>
</evidence>
<evidence type="ECO:0000313" key="2">
    <source>
        <dbReference type="EMBL" id="EQM75933.1"/>
    </source>
</evidence>
<name>T5KGN5_MICMQ</name>
<dbReference type="RefSeq" id="WP_021200061.1">
    <property type="nucleotide sequence ID" value="NZ_ATAO01000193.1"/>
</dbReference>
<gene>
    <name evidence="2" type="ORF">L687_18660</name>
</gene>
<reference evidence="2 3" key="1">
    <citation type="journal article" date="2013" name="Genome Announc.">
        <title>Whole-genome sequences of five oyster-associated bacteria show potential for crude oil hydrocarbon degradation.</title>
        <authorList>
            <person name="Chauhan A."/>
            <person name="Green S."/>
            <person name="Pathak A."/>
            <person name="Thomas J."/>
            <person name="Venkatramanan R."/>
        </authorList>
    </citation>
    <scope>NUCLEOTIDE SEQUENCE [LARGE SCALE GENOMIC DNA]</scope>
    <source>
        <strain evidence="2 3">MF109</strain>
    </source>
</reference>
<protein>
    <recommendedName>
        <fullName evidence="4">Helix-turn-helix domain-containing protein</fullName>
    </recommendedName>
</protein>
<dbReference type="EMBL" id="ATAO01000193">
    <property type="protein sequence ID" value="EQM75933.1"/>
    <property type="molecule type" value="Genomic_DNA"/>
</dbReference>
<evidence type="ECO:0000313" key="3">
    <source>
        <dbReference type="Proteomes" id="UP000016033"/>
    </source>
</evidence>
<comment type="caution">
    <text evidence="2">The sequence shown here is derived from an EMBL/GenBank/DDBJ whole genome shotgun (WGS) entry which is preliminary data.</text>
</comment>
<dbReference type="AlphaFoldDB" id="T5KGN5"/>
<sequence length="217" mass="23840">MTEGSLRRERLAWERDFTQVPNVYARDKALSWVARGILVWLMTHDAGYEVTMATIESSSWKEGREAVRSAVKELENAGYLHRQQRRAQGGRLAGYVFHLTDPFQLPVVGSPQLPIDGLQPVDNSRSTVDGIPSAGATGGRVAVAGKPSPYKNTKVRTSKDPAVPHEMTRPAVDNSPIVRWRTDRCPAAWSAPFSHDLGPKSHACLNCGEKPVVRSAS</sequence>
<dbReference type="PATRIC" id="fig|1333857.3.peg.2101"/>